<dbReference type="EMBL" id="JAUPFM010000007">
    <property type="protein sequence ID" value="KAK2846515.1"/>
    <property type="molecule type" value="Genomic_DNA"/>
</dbReference>
<dbReference type="InterPro" id="IPR003599">
    <property type="entry name" value="Ig_sub"/>
</dbReference>
<keyword evidence="1" id="KW-0393">Immunoglobulin domain</keyword>
<evidence type="ECO:0000256" key="2">
    <source>
        <dbReference type="SAM" id="Phobius"/>
    </source>
</evidence>
<dbReference type="SMART" id="SM00408">
    <property type="entry name" value="IGc2"/>
    <property type="match status" value="2"/>
</dbReference>
<name>A0AA88N0L0_CHASR</name>
<dbReference type="Pfam" id="PF07686">
    <property type="entry name" value="V-set"/>
    <property type="match status" value="1"/>
</dbReference>
<sequence length="468" mass="53497">MAAVTELCFLLFVLVSNIHTEQRLTIQKEGASYEFTSPRNETNYCLISRFVGEEKLVLWNTSELWSENSTVPEDLKQRLSVLPLWNISFYQINNLTYSDSGLYQETCWTKNTETHEKNIRIIICLTMNKGNLLTVKFGQTVDLPCKGAADNLTHFWLKKEQNENTWTRVFGDSTTSVTDNKGRFQVVETTSALRVKNFTIRDILTYNCLLMNQQLCVSSNPVYVRLKREFLYYTVEDTAVLQCPISDFSDGRPPVWLKDDLDQTVLGENRSLIISPLMLNDSGCYSCETFSIIQYYILFVCPQFGPPVVQLFSEGEDVTLTCGDKWGKSLSVIWFMKSEQTNGKTISVYEGKYNLNSRFTAFRSNGTLIISNVSLKDTGDYWCAVTDFDFQCVSTVKYVVKRRDPFGISSTFYRVWSSLLSALLMMLCVVVAVVNHRTRRPEQLRADTLTPSSDQFHVSCLRSSVQGD</sequence>
<gene>
    <name evidence="5" type="ORF">Q5P01_009514</name>
</gene>
<dbReference type="GO" id="GO:0030183">
    <property type="term" value="P:B cell differentiation"/>
    <property type="evidence" value="ECO:0007669"/>
    <property type="project" value="TreeGrafter"/>
</dbReference>
<dbReference type="Proteomes" id="UP001187415">
    <property type="component" value="Unassembled WGS sequence"/>
</dbReference>
<keyword evidence="6" id="KW-1185">Reference proteome</keyword>
<feature type="signal peptide" evidence="3">
    <location>
        <begin position="1"/>
        <end position="20"/>
    </location>
</feature>
<evidence type="ECO:0000259" key="4">
    <source>
        <dbReference type="PROSITE" id="PS50835"/>
    </source>
</evidence>
<dbReference type="GO" id="GO:0019815">
    <property type="term" value="C:B cell receptor complex"/>
    <property type="evidence" value="ECO:0007669"/>
    <property type="project" value="TreeGrafter"/>
</dbReference>
<feature type="domain" description="Ig-like" evidence="4">
    <location>
        <begin position="302"/>
        <end position="394"/>
    </location>
</feature>
<dbReference type="InterPro" id="IPR003598">
    <property type="entry name" value="Ig_sub2"/>
</dbReference>
<evidence type="ECO:0000313" key="6">
    <source>
        <dbReference type="Proteomes" id="UP001187415"/>
    </source>
</evidence>
<dbReference type="SMART" id="SM00409">
    <property type="entry name" value="IG"/>
    <property type="match status" value="3"/>
</dbReference>
<keyword evidence="2" id="KW-1133">Transmembrane helix</keyword>
<dbReference type="InterPro" id="IPR007110">
    <property type="entry name" value="Ig-like_dom"/>
</dbReference>
<dbReference type="InterPro" id="IPR013106">
    <property type="entry name" value="Ig_V-set"/>
</dbReference>
<evidence type="ECO:0000256" key="1">
    <source>
        <dbReference type="ARBA" id="ARBA00023319"/>
    </source>
</evidence>
<proteinExistence type="predicted"/>
<feature type="transmembrane region" description="Helical" evidence="2">
    <location>
        <begin position="415"/>
        <end position="435"/>
    </location>
</feature>
<keyword evidence="2" id="KW-0812">Transmembrane</keyword>
<feature type="chain" id="PRO_5041695790" description="Ig-like domain-containing protein" evidence="3">
    <location>
        <begin position="21"/>
        <end position="468"/>
    </location>
</feature>
<dbReference type="AlphaFoldDB" id="A0AA88N0L0"/>
<evidence type="ECO:0000313" key="5">
    <source>
        <dbReference type="EMBL" id="KAK2846515.1"/>
    </source>
</evidence>
<dbReference type="PROSITE" id="PS50835">
    <property type="entry name" value="IG_LIKE"/>
    <property type="match status" value="3"/>
</dbReference>
<accession>A0AA88N0L0</accession>
<feature type="domain" description="Ig-like" evidence="4">
    <location>
        <begin position="138"/>
        <end position="218"/>
    </location>
</feature>
<protein>
    <recommendedName>
        <fullName evidence="4">Ig-like domain-containing protein</fullName>
    </recommendedName>
</protein>
<dbReference type="SUPFAM" id="SSF48726">
    <property type="entry name" value="Immunoglobulin"/>
    <property type="match status" value="3"/>
</dbReference>
<evidence type="ECO:0000256" key="3">
    <source>
        <dbReference type="SAM" id="SignalP"/>
    </source>
</evidence>
<organism evidence="5 6">
    <name type="scientific">Channa striata</name>
    <name type="common">Snakehead murrel</name>
    <name type="synonym">Ophicephalus striatus</name>
    <dbReference type="NCBI Taxonomy" id="64152"/>
    <lineage>
        <taxon>Eukaryota</taxon>
        <taxon>Metazoa</taxon>
        <taxon>Chordata</taxon>
        <taxon>Craniata</taxon>
        <taxon>Vertebrata</taxon>
        <taxon>Euteleostomi</taxon>
        <taxon>Actinopterygii</taxon>
        <taxon>Neopterygii</taxon>
        <taxon>Teleostei</taxon>
        <taxon>Neoteleostei</taxon>
        <taxon>Acanthomorphata</taxon>
        <taxon>Anabantaria</taxon>
        <taxon>Anabantiformes</taxon>
        <taxon>Channoidei</taxon>
        <taxon>Channidae</taxon>
        <taxon>Channa</taxon>
    </lineage>
</organism>
<dbReference type="GO" id="GO:0050853">
    <property type="term" value="P:B cell receptor signaling pathway"/>
    <property type="evidence" value="ECO:0007669"/>
    <property type="project" value="TreeGrafter"/>
</dbReference>
<dbReference type="PANTHER" id="PTHR14334">
    <property type="entry name" value="B-CELL ANTIGEN RECEPTOR COMPLEX-ASSOCIATED PROTEIN"/>
    <property type="match status" value="1"/>
</dbReference>
<feature type="domain" description="Ig-like" evidence="4">
    <location>
        <begin position="221"/>
        <end position="287"/>
    </location>
</feature>
<keyword evidence="3" id="KW-0732">Signal</keyword>
<comment type="caution">
    <text evidence="5">The sequence shown here is derived from an EMBL/GenBank/DDBJ whole genome shotgun (WGS) entry which is preliminary data.</text>
</comment>
<dbReference type="GO" id="GO:0009897">
    <property type="term" value="C:external side of plasma membrane"/>
    <property type="evidence" value="ECO:0007669"/>
    <property type="project" value="TreeGrafter"/>
</dbReference>
<dbReference type="InterPro" id="IPR013783">
    <property type="entry name" value="Ig-like_fold"/>
</dbReference>
<keyword evidence="2" id="KW-0472">Membrane</keyword>
<dbReference type="Gene3D" id="2.60.40.10">
    <property type="entry name" value="Immunoglobulins"/>
    <property type="match status" value="2"/>
</dbReference>
<dbReference type="InterPro" id="IPR036179">
    <property type="entry name" value="Ig-like_dom_sf"/>
</dbReference>
<reference evidence="5" key="1">
    <citation type="submission" date="2023-07" db="EMBL/GenBank/DDBJ databases">
        <title>Chromosome-level Genome Assembly of Striped Snakehead (Channa striata).</title>
        <authorList>
            <person name="Liu H."/>
        </authorList>
    </citation>
    <scope>NUCLEOTIDE SEQUENCE</scope>
    <source>
        <strain evidence="5">Gz</strain>
        <tissue evidence="5">Muscle</tissue>
    </source>
</reference>